<reference evidence="1 2" key="1">
    <citation type="submission" date="2013-01" db="EMBL/GenBank/DDBJ databases">
        <authorList>
            <person name="Harkins D.M."/>
            <person name="Durkin A.S."/>
            <person name="Brinkac L.M."/>
            <person name="Haft D.H."/>
            <person name="Selengut J.D."/>
            <person name="Sanka R."/>
            <person name="DePew J."/>
            <person name="Purushe J."/>
            <person name="Galloway R.L."/>
            <person name="Vinetz J.M."/>
            <person name="Sutton G.G."/>
            <person name="Nierman W.C."/>
            <person name="Fouts D.E."/>
        </authorList>
    </citation>
    <scope>NUCLEOTIDE SEQUENCE [LARGE SCALE GENOMIC DNA]</scope>
    <source>
        <strain evidence="1 2">79601</strain>
    </source>
</reference>
<gene>
    <name evidence="1" type="ORF">LEP1GSC194_1792</name>
</gene>
<proteinExistence type="predicted"/>
<evidence type="ECO:0000313" key="2">
    <source>
        <dbReference type="Proteomes" id="UP000011988"/>
    </source>
</evidence>
<dbReference type="PATRIC" id="fig|1218565.3.peg.3206"/>
<dbReference type="Proteomes" id="UP000011988">
    <property type="component" value="Unassembled WGS sequence"/>
</dbReference>
<name>M6CW89_9LEPT</name>
<dbReference type="AlphaFoldDB" id="M6CW89"/>
<sequence>MKRPNGKNRDQKKPIENFLFVGRIGKTTEIKDRLETLFRVDQWETKRWIST</sequence>
<evidence type="ECO:0000313" key="1">
    <source>
        <dbReference type="EMBL" id="EMJ93198.1"/>
    </source>
</evidence>
<protein>
    <submittedName>
        <fullName evidence="1">Uncharacterized protein</fullName>
    </submittedName>
</protein>
<organism evidence="1 2">
    <name type="scientific">Leptospira alstonii serovar Sichuan str. 79601</name>
    <dbReference type="NCBI Taxonomy" id="1218565"/>
    <lineage>
        <taxon>Bacteria</taxon>
        <taxon>Pseudomonadati</taxon>
        <taxon>Spirochaetota</taxon>
        <taxon>Spirochaetia</taxon>
        <taxon>Leptospirales</taxon>
        <taxon>Leptospiraceae</taxon>
        <taxon>Leptospira</taxon>
    </lineage>
</organism>
<accession>M6CW89</accession>
<comment type="caution">
    <text evidence="1">The sequence shown here is derived from an EMBL/GenBank/DDBJ whole genome shotgun (WGS) entry which is preliminary data.</text>
</comment>
<dbReference type="EMBL" id="ANIK01000071">
    <property type="protein sequence ID" value="EMJ93198.1"/>
    <property type="molecule type" value="Genomic_DNA"/>
</dbReference>